<comment type="caution">
    <text evidence="11">The sequence shown here is derived from an EMBL/GenBank/DDBJ whole genome shotgun (WGS) entry which is preliminary data.</text>
</comment>
<protein>
    <recommendedName>
        <fullName evidence="2">histidine kinase</fullName>
        <ecNumber evidence="2">2.7.13.3</ecNumber>
    </recommendedName>
</protein>
<gene>
    <name evidence="11" type="ORF">J2S11_002403</name>
</gene>
<evidence type="ECO:0000259" key="9">
    <source>
        <dbReference type="PROSITE" id="PS50109"/>
    </source>
</evidence>
<name>A0ABT9VZU1_9BACI</name>
<dbReference type="PANTHER" id="PTHR43065">
    <property type="entry name" value="SENSOR HISTIDINE KINASE"/>
    <property type="match status" value="1"/>
</dbReference>
<dbReference type="SMART" id="SM00387">
    <property type="entry name" value="HATPase_c"/>
    <property type="match status" value="1"/>
</dbReference>
<proteinExistence type="predicted"/>
<dbReference type="Gene3D" id="3.30.565.10">
    <property type="entry name" value="Histidine kinase-like ATPase, C-terminal domain"/>
    <property type="match status" value="1"/>
</dbReference>
<evidence type="ECO:0000256" key="1">
    <source>
        <dbReference type="ARBA" id="ARBA00000085"/>
    </source>
</evidence>
<dbReference type="PROSITE" id="PS50109">
    <property type="entry name" value="HIS_KIN"/>
    <property type="match status" value="1"/>
</dbReference>
<dbReference type="Pfam" id="PF01740">
    <property type="entry name" value="STAS"/>
    <property type="match status" value="1"/>
</dbReference>
<comment type="catalytic activity">
    <reaction evidence="1">
        <text>ATP + protein L-histidine = ADP + protein N-phospho-L-histidine.</text>
        <dbReference type="EC" id="2.7.13.3"/>
    </reaction>
</comment>
<evidence type="ECO:0000313" key="11">
    <source>
        <dbReference type="EMBL" id="MDQ0166499.1"/>
    </source>
</evidence>
<dbReference type="RefSeq" id="WP_307394758.1">
    <property type="nucleotide sequence ID" value="NZ_BAAADK010000045.1"/>
</dbReference>
<dbReference type="SUPFAM" id="SSF52091">
    <property type="entry name" value="SpoIIaa-like"/>
    <property type="match status" value="1"/>
</dbReference>
<dbReference type="Gene3D" id="3.30.750.24">
    <property type="entry name" value="STAS domain"/>
    <property type="match status" value="1"/>
</dbReference>
<dbReference type="SMART" id="SM00388">
    <property type="entry name" value="HisKA"/>
    <property type="match status" value="1"/>
</dbReference>
<keyword evidence="12" id="KW-1185">Reference proteome</keyword>
<evidence type="ECO:0000256" key="7">
    <source>
        <dbReference type="ARBA" id="ARBA00022840"/>
    </source>
</evidence>
<dbReference type="PROSITE" id="PS50801">
    <property type="entry name" value="STAS"/>
    <property type="match status" value="1"/>
</dbReference>
<evidence type="ECO:0000256" key="2">
    <source>
        <dbReference type="ARBA" id="ARBA00012438"/>
    </source>
</evidence>
<dbReference type="InterPro" id="IPR005467">
    <property type="entry name" value="His_kinase_dom"/>
</dbReference>
<dbReference type="SUPFAM" id="SSF47384">
    <property type="entry name" value="Homodimeric domain of signal transducing histidine kinase"/>
    <property type="match status" value="1"/>
</dbReference>
<dbReference type="Pfam" id="PF00512">
    <property type="entry name" value="HisKA"/>
    <property type="match status" value="1"/>
</dbReference>
<sequence>MYEKQASRRDDNHLNQLASVGQIAAGIAHEIKNPLTAVKGFLQLLDEQYDKNYIEIAQKELENALDVLHNLLQVSKPDFENEAIVPIDITIELEALIQLFQDQFYRVKVHTDFRNPGQLIVGKKNLLKKALFNLIKNAIEAIPEEGIIHISQVAFHNFVKITIEDSGNGIPEDKLHMLGTPFFTTKVNGTGMGLTFVYSTMHQHNATINVESSETVGTKFTIIFPKKQDALAKKELALLDLNPTQSIKDFFALNREAFEKQLFTGAVKEKMDKIPPIKNINIIEDTHKLVDYIVDGEDHDIIDFAKSEGSIWAKQSLPFELKLELVQAVRRVVLEFLNNYKYSNNHSDTEQFDNLWKRIEELIDLYLIHLFERYSQLNEELIRTQKKIIEDLSVHILPVSHDIFILPLKGTIDILRSNFIRDELIEQIRALGIKTIIIDFSGVSTIKTNAFKQISLILDGVRMMGCQAIVTGLRPEVVKTMLSLEFSFENKATIKGSLQEAFYDLNILSNS</sequence>
<dbReference type="SUPFAM" id="SSF55874">
    <property type="entry name" value="ATPase domain of HSP90 chaperone/DNA topoisomerase II/histidine kinase"/>
    <property type="match status" value="1"/>
</dbReference>
<dbReference type="InterPro" id="IPR003594">
    <property type="entry name" value="HATPase_dom"/>
</dbReference>
<dbReference type="EMBL" id="JAUSTY010000009">
    <property type="protein sequence ID" value="MDQ0166499.1"/>
    <property type="molecule type" value="Genomic_DNA"/>
</dbReference>
<dbReference type="InterPro" id="IPR004358">
    <property type="entry name" value="Sig_transdc_His_kin-like_C"/>
</dbReference>
<organism evidence="11 12">
    <name type="scientific">Caldalkalibacillus horti</name>
    <dbReference type="NCBI Taxonomy" id="77523"/>
    <lineage>
        <taxon>Bacteria</taxon>
        <taxon>Bacillati</taxon>
        <taxon>Bacillota</taxon>
        <taxon>Bacilli</taxon>
        <taxon>Bacillales</taxon>
        <taxon>Bacillaceae</taxon>
        <taxon>Caldalkalibacillus</taxon>
    </lineage>
</organism>
<dbReference type="InterPro" id="IPR036513">
    <property type="entry name" value="STAS_dom_sf"/>
</dbReference>
<keyword evidence="5" id="KW-0547">Nucleotide-binding</keyword>
<feature type="domain" description="STAS" evidence="10">
    <location>
        <begin position="402"/>
        <end position="505"/>
    </location>
</feature>
<keyword evidence="7" id="KW-0067">ATP-binding</keyword>
<dbReference type="EC" id="2.7.13.3" evidence="2"/>
<keyword evidence="8" id="KW-0902">Two-component regulatory system</keyword>
<evidence type="ECO:0000256" key="4">
    <source>
        <dbReference type="ARBA" id="ARBA00022679"/>
    </source>
</evidence>
<dbReference type="Proteomes" id="UP001235840">
    <property type="component" value="Unassembled WGS sequence"/>
</dbReference>
<dbReference type="InterPro" id="IPR036890">
    <property type="entry name" value="HATPase_C_sf"/>
</dbReference>
<evidence type="ECO:0000256" key="6">
    <source>
        <dbReference type="ARBA" id="ARBA00022777"/>
    </source>
</evidence>
<dbReference type="CDD" id="cd00082">
    <property type="entry name" value="HisKA"/>
    <property type="match status" value="1"/>
</dbReference>
<dbReference type="PANTHER" id="PTHR43065:SF10">
    <property type="entry name" value="PEROXIDE STRESS-ACTIVATED HISTIDINE KINASE MAK3"/>
    <property type="match status" value="1"/>
</dbReference>
<dbReference type="CDD" id="cd07041">
    <property type="entry name" value="STAS_RsbR_RsbS_like"/>
    <property type="match status" value="1"/>
</dbReference>
<dbReference type="PRINTS" id="PR00344">
    <property type="entry name" value="BCTRLSENSOR"/>
</dbReference>
<dbReference type="InterPro" id="IPR003661">
    <property type="entry name" value="HisK_dim/P_dom"/>
</dbReference>
<accession>A0ABT9VZU1</accession>
<keyword evidence="4" id="KW-0808">Transferase</keyword>
<feature type="domain" description="Histidine kinase" evidence="9">
    <location>
        <begin position="26"/>
        <end position="228"/>
    </location>
</feature>
<evidence type="ECO:0000256" key="8">
    <source>
        <dbReference type="ARBA" id="ARBA00023012"/>
    </source>
</evidence>
<keyword evidence="3" id="KW-0597">Phosphoprotein</keyword>
<dbReference type="Pfam" id="PF02518">
    <property type="entry name" value="HATPase_c"/>
    <property type="match status" value="1"/>
</dbReference>
<evidence type="ECO:0000256" key="3">
    <source>
        <dbReference type="ARBA" id="ARBA00022553"/>
    </source>
</evidence>
<evidence type="ECO:0000259" key="10">
    <source>
        <dbReference type="PROSITE" id="PS50801"/>
    </source>
</evidence>
<keyword evidence="6" id="KW-0418">Kinase</keyword>
<dbReference type="InterPro" id="IPR036097">
    <property type="entry name" value="HisK_dim/P_sf"/>
</dbReference>
<dbReference type="Gene3D" id="1.10.287.130">
    <property type="match status" value="1"/>
</dbReference>
<dbReference type="InterPro" id="IPR002645">
    <property type="entry name" value="STAS_dom"/>
</dbReference>
<dbReference type="CDD" id="cd00075">
    <property type="entry name" value="HATPase"/>
    <property type="match status" value="1"/>
</dbReference>
<reference evidence="11 12" key="1">
    <citation type="submission" date="2023-07" db="EMBL/GenBank/DDBJ databases">
        <title>Genomic Encyclopedia of Type Strains, Phase IV (KMG-IV): sequencing the most valuable type-strain genomes for metagenomic binning, comparative biology and taxonomic classification.</title>
        <authorList>
            <person name="Goeker M."/>
        </authorList>
    </citation>
    <scope>NUCLEOTIDE SEQUENCE [LARGE SCALE GENOMIC DNA]</scope>
    <source>
        <strain evidence="11 12">DSM 12751</strain>
    </source>
</reference>
<evidence type="ECO:0000256" key="5">
    <source>
        <dbReference type="ARBA" id="ARBA00022741"/>
    </source>
</evidence>
<evidence type="ECO:0000313" key="12">
    <source>
        <dbReference type="Proteomes" id="UP001235840"/>
    </source>
</evidence>